<evidence type="ECO:0008006" key="5">
    <source>
        <dbReference type="Google" id="ProtNLM"/>
    </source>
</evidence>
<proteinExistence type="predicted"/>
<evidence type="ECO:0000313" key="3">
    <source>
        <dbReference type="EMBL" id="GAA3285216.1"/>
    </source>
</evidence>
<dbReference type="Proteomes" id="UP001501736">
    <property type="component" value="Unassembled WGS sequence"/>
</dbReference>
<evidence type="ECO:0000313" key="4">
    <source>
        <dbReference type="Proteomes" id="UP001501736"/>
    </source>
</evidence>
<evidence type="ECO:0000256" key="2">
    <source>
        <dbReference type="SAM" id="Phobius"/>
    </source>
</evidence>
<organism evidence="3 4">
    <name type="scientific">Nesterenkonia halobia</name>
    <dbReference type="NCBI Taxonomy" id="37922"/>
    <lineage>
        <taxon>Bacteria</taxon>
        <taxon>Bacillati</taxon>
        <taxon>Actinomycetota</taxon>
        <taxon>Actinomycetes</taxon>
        <taxon>Micrococcales</taxon>
        <taxon>Micrococcaceae</taxon>
        <taxon>Nesterenkonia</taxon>
    </lineage>
</organism>
<keyword evidence="4" id="KW-1185">Reference proteome</keyword>
<evidence type="ECO:0000256" key="1">
    <source>
        <dbReference type="SAM" id="MobiDB-lite"/>
    </source>
</evidence>
<comment type="caution">
    <text evidence="3">The sequence shown here is derived from an EMBL/GenBank/DDBJ whole genome shotgun (WGS) entry which is preliminary data.</text>
</comment>
<accession>A0ABP6RHJ2</accession>
<protein>
    <recommendedName>
        <fullName evidence="5">Phospholipid/glycerol acyltransferase domain-containing protein</fullName>
    </recommendedName>
</protein>
<name>A0ABP6RHJ2_9MICC</name>
<keyword evidence="2" id="KW-0472">Membrane</keyword>
<dbReference type="EMBL" id="BAAAYG010000005">
    <property type="protein sequence ID" value="GAA3285216.1"/>
    <property type="molecule type" value="Genomic_DNA"/>
</dbReference>
<keyword evidence="2" id="KW-1133">Transmembrane helix</keyword>
<gene>
    <name evidence="3" type="ORF">GCM10020260_17430</name>
</gene>
<sequence length="305" mass="32121">MRGPLRALFTGIPVIRSKDMERYGMDPSGVSDPVTAGADHLTAGGDLVIFPEGTSEWRYAPGSYRRGAAKIWCRLREAGVEVDVIPVGHFYAAPERYGSIAELWLGPAVDLPDTLEGPHLERENQVHALLSEALDAVSVNCPDPSTFDDVQFRAAARARAGESFAAAFLDEQRAATSPPSPAVAEETPAGPGHRARTSVAAEPVSPWPRRAGLVLHWPVAPVLWVAGRVGRKADARNTVTFFRMLGGSGAGVLWALILAVAAAWATSAGSGTAVAALAGAGLLSLVAGRALVRARRWQPNTAPLA</sequence>
<feature type="region of interest" description="Disordered" evidence="1">
    <location>
        <begin position="172"/>
        <end position="202"/>
    </location>
</feature>
<feature type="transmembrane region" description="Helical" evidence="2">
    <location>
        <begin position="271"/>
        <end position="292"/>
    </location>
</feature>
<keyword evidence="2" id="KW-0812">Transmembrane</keyword>
<feature type="transmembrane region" description="Helical" evidence="2">
    <location>
        <begin position="241"/>
        <end position="265"/>
    </location>
</feature>
<reference evidence="4" key="1">
    <citation type="journal article" date="2019" name="Int. J. Syst. Evol. Microbiol.">
        <title>The Global Catalogue of Microorganisms (GCM) 10K type strain sequencing project: providing services to taxonomists for standard genome sequencing and annotation.</title>
        <authorList>
            <consortium name="The Broad Institute Genomics Platform"/>
            <consortium name="The Broad Institute Genome Sequencing Center for Infectious Disease"/>
            <person name="Wu L."/>
            <person name="Ma J."/>
        </authorList>
    </citation>
    <scope>NUCLEOTIDE SEQUENCE [LARGE SCALE GENOMIC DNA]</scope>
    <source>
        <strain evidence="4">JCM 11483</strain>
    </source>
</reference>